<feature type="compositionally biased region" description="Low complexity" evidence="3">
    <location>
        <begin position="626"/>
        <end position="648"/>
    </location>
</feature>
<feature type="region of interest" description="Disordered" evidence="3">
    <location>
        <begin position="1"/>
        <end position="94"/>
    </location>
</feature>
<feature type="compositionally biased region" description="Polar residues" evidence="3">
    <location>
        <begin position="681"/>
        <end position="692"/>
    </location>
</feature>
<dbReference type="GO" id="GO:0005634">
    <property type="term" value="C:nucleus"/>
    <property type="evidence" value="ECO:0007669"/>
    <property type="project" value="TreeGrafter"/>
</dbReference>
<feature type="compositionally biased region" description="Polar residues" evidence="3">
    <location>
        <begin position="223"/>
        <end position="236"/>
    </location>
</feature>
<evidence type="ECO:0000313" key="5">
    <source>
        <dbReference type="EMBL" id="CDR39529.1"/>
    </source>
</evidence>
<reference evidence="5" key="1">
    <citation type="journal article" date="2014" name="Genome Announc.">
        <title>Genome sequence of the yeast Cyberlindnera fabianii (Hansenula fabianii).</title>
        <authorList>
            <person name="Freel K.C."/>
            <person name="Sarilar V."/>
            <person name="Neuveglise C."/>
            <person name="Devillers H."/>
            <person name="Friedrich A."/>
            <person name="Schacherer J."/>
        </authorList>
    </citation>
    <scope>NUCLEOTIDE SEQUENCE</scope>
    <source>
        <strain evidence="5">YJS4271</strain>
    </source>
</reference>
<feature type="compositionally biased region" description="Gly residues" evidence="3">
    <location>
        <begin position="665"/>
        <end position="676"/>
    </location>
</feature>
<organism evidence="5">
    <name type="scientific">Cyberlindnera fabianii</name>
    <name type="common">Yeast</name>
    <name type="synonym">Hansenula fabianii</name>
    <dbReference type="NCBI Taxonomy" id="36022"/>
    <lineage>
        <taxon>Eukaryota</taxon>
        <taxon>Fungi</taxon>
        <taxon>Dikarya</taxon>
        <taxon>Ascomycota</taxon>
        <taxon>Saccharomycotina</taxon>
        <taxon>Saccharomycetes</taxon>
        <taxon>Phaffomycetales</taxon>
        <taxon>Phaffomycetaceae</taxon>
        <taxon>Cyberlindnera</taxon>
    </lineage>
</organism>
<dbReference type="Gene3D" id="3.30.70.330">
    <property type="match status" value="1"/>
</dbReference>
<dbReference type="Pfam" id="PF00076">
    <property type="entry name" value="RRM_1"/>
    <property type="match status" value="1"/>
</dbReference>
<keyword evidence="1 2" id="KW-0694">RNA-binding</keyword>
<feature type="region of interest" description="Disordered" evidence="3">
    <location>
        <begin position="135"/>
        <end position="274"/>
    </location>
</feature>
<accession>A0A061APT2</accession>
<dbReference type="InterPro" id="IPR000504">
    <property type="entry name" value="RRM_dom"/>
</dbReference>
<dbReference type="PROSITE" id="PS50102">
    <property type="entry name" value="RRM"/>
    <property type="match status" value="1"/>
</dbReference>
<dbReference type="InterPro" id="IPR034186">
    <property type="entry name" value="PIN4-like_RRM"/>
</dbReference>
<feature type="region of interest" description="Disordered" evidence="3">
    <location>
        <begin position="551"/>
        <end position="692"/>
    </location>
</feature>
<feature type="compositionally biased region" description="Low complexity" evidence="3">
    <location>
        <begin position="147"/>
        <end position="157"/>
    </location>
</feature>
<evidence type="ECO:0000256" key="3">
    <source>
        <dbReference type="SAM" id="MobiDB-lite"/>
    </source>
</evidence>
<sequence length="744" mass="81544">MDLRQFTTTPSNNFDAQDQRRTSISSMSSAQSGYASSAYGGAQANQTPSNSRFSQGHFAQGNPHHQHPQVLYQHHQPPHHNQHAAHQHQQQVANNANPAAQNSNWLQNSGLSVTPWIEQQAQVTNSTSSIENQNFVNSYGNNLNGPSQGSFGQFQHHQPQHQHVAHGQPPQFGHAQQVSAQHLGMSQSMQASVDSQSARVSPSSSNVLPSENSLLMNGGKNATGVSKSSSQDLTNSDLHEQQQEQQQQQQQQQQKNDIINHNDNNDSNDNDEHDIDDELIPTAIVIKNIPFAIKKEQLLEVMTKLNLPLPYAFNYHFDNGVFRGLAFANFTSTDETTTVVNQLNGREIGGRKLRVEYKKMLPLAERERIEREKREKRGQLEEQHRSTSNASLASMISISSTPSANKPLGSAGTGSVAGGVVPQLTGAPGVITDQPLQPQHTAAERYYAPIPFVSNLPIPPTQVDFNDAETLEFYSQLLFFRDDRDKIYSEIAYPATLSQNHKRIITILAQFLGLVELFDNNLILIKRRNVIHDPSPILRSQSHNTIPLLNQQQGVSSSSVGSSSQQRFRQQSVPQQGPNRIPPNFSLGGLQNANNGLSSAALLRNNPTPTRVLPPLYNHSPTYYHQQPQSQSQPQPQQSQQQPSQSQSGIPQTAPQAQSAPTVGAVGGANAGGASGSGSVQSQPTTPGLDNISRFNLQQGQWEEPTSGNFSRSEQELNDGLNNLNLNLDNGSSIWGPRSVQPTV</sequence>
<gene>
    <name evidence="5" type="ORF">CYFA0S_03e04434g</name>
</gene>
<dbReference type="OrthoDB" id="434258at2759"/>
<feature type="compositionally biased region" description="Polar residues" evidence="3">
    <location>
        <begin position="135"/>
        <end position="146"/>
    </location>
</feature>
<feature type="compositionally biased region" description="Low complexity" evidence="3">
    <location>
        <begin position="243"/>
        <end position="257"/>
    </location>
</feature>
<dbReference type="InterPro" id="IPR050374">
    <property type="entry name" value="RRT5_SRSF_SR"/>
</dbReference>
<evidence type="ECO:0000256" key="2">
    <source>
        <dbReference type="PROSITE-ProRule" id="PRU00176"/>
    </source>
</evidence>
<feature type="compositionally biased region" description="Polar residues" evidence="3">
    <location>
        <begin position="589"/>
        <end position="598"/>
    </location>
</feature>
<dbReference type="CDD" id="cd12253">
    <property type="entry name" value="RRM_PIN4_like"/>
    <property type="match status" value="1"/>
</dbReference>
<feature type="domain" description="RRM" evidence="4">
    <location>
        <begin position="282"/>
        <end position="360"/>
    </location>
</feature>
<evidence type="ECO:0000256" key="1">
    <source>
        <dbReference type="ARBA" id="ARBA00022884"/>
    </source>
</evidence>
<feature type="region of interest" description="Disordered" evidence="3">
    <location>
        <begin position="368"/>
        <end position="392"/>
    </location>
</feature>
<feature type="compositionally biased region" description="Polar residues" evidence="3">
    <location>
        <begin position="174"/>
        <end position="215"/>
    </location>
</feature>
<dbReference type="EMBL" id="LK052888">
    <property type="protein sequence ID" value="CDR39529.1"/>
    <property type="molecule type" value="Genomic_DNA"/>
</dbReference>
<feature type="compositionally biased region" description="Polar residues" evidence="3">
    <location>
        <begin position="649"/>
        <end position="661"/>
    </location>
</feature>
<evidence type="ECO:0000259" key="4">
    <source>
        <dbReference type="PROSITE" id="PS50102"/>
    </source>
</evidence>
<dbReference type="FunFam" id="3.30.70.330:FF:001151">
    <property type="entry name" value="RNA-binding protein PIN4"/>
    <property type="match status" value="1"/>
</dbReference>
<feature type="compositionally biased region" description="Basic residues" evidence="3">
    <location>
        <begin position="76"/>
        <end position="86"/>
    </location>
</feature>
<dbReference type="InterPro" id="IPR012677">
    <property type="entry name" value="Nucleotide-bd_a/b_plait_sf"/>
</dbReference>
<protein>
    <submittedName>
        <fullName evidence="5">CYFA0S03e04434g1_1</fullName>
    </submittedName>
</protein>
<dbReference type="SMART" id="SM00360">
    <property type="entry name" value="RRM"/>
    <property type="match status" value="1"/>
</dbReference>
<feature type="compositionally biased region" description="Polar residues" evidence="3">
    <location>
        <begin position="45"/>
        <end position="54"/>
    </location>
</feature>
<dbReference type="AlphaFoldDB" id="A0A061APT2"/>
<feature type="compositionally biased region" description="Low complexity" evidence="3">
    <location>
        <begin position="25"/>
        <end position="44"/>
    </location>
</feature>
<dbReference type="PANTHER" id="PTHR23003:SF17">
    <property type="entry name" value="RNA-BINDING PROTEIN PIN4"/>
    <property type="match status" value="1"/>
</dbReference>
<proteinExistence type="predicted"/>
<feature type="compositionally biased region" description="Low complexity" evidence="3">
    <location>
        <begin position="551"/>
        <end position="577"/>
    </location>
</feature>
<dbReference type="GO" id="GO:0003729">
    <property type="term" value="F:mRNA binding"/>
    <property type="evidence" value="ECO:0007669"/>
    <property type="project" value="TreeGrafter"/>
</dbReference>
<feature type="compositionally biased region" description="Polar residues" evidence="3">
    <location>
        <begin position="1"/>
        <end position="16"/>
    </location>
</feature>
<dbReference type="InterPro" id="IPR035979">
    <property type="entry name" value="RBD_domain_sf"/>
</dbReference>
<feature type="compositionally biased region" description="Basic and acidic residues" evidence="3">
    <location>
        <begin position="368"/>
        <end position="385"/>
    </location>
</feature>
<dbReference type="GO" id="GO:0005737">
    <property type="term" value="C:cytoplasm"/>
    <property type="evidence" value="ECO:0007669"/>
    <property type="project" value="TreeGrafter"/>
</dbReference>
<name>A0A061APT2_CYBFA</name>
<dbReference type="SUPFAM" id="SSF54928">
    <property type="entry name" value="RNA-binding domain, RBD"/>
    <property type="match status" value="1"/>
</dbReference>
<dbReference type="VEuPathDB" id="FungiDB:BON22_5073"/>
<dbReference type="PANTHER" id="PTHR23003">
    <property type="entry name" value="RNA RECOGNITION MOTIF RRM DOMAIN CONTAINING PROTEIN"/>
    <property type="match status" value="1"/>
</dbReference>